<feature type="transmembrane region" description="Helical" evidence="7">
    <location>
        <begin position="152"/>
        <end position="172"/>
    </location>
</feature>
<keyword evidence="10" id="KW-1185">Reference proteome</keyword>
<evidence type="ECO:0000256" key="1">
    <source>
        <dbReference type="ARBA" id="ARBA00004127"/>
    </source>
</evidence>
<gene>
    <name evidence="9" type="ORF">B0J12DRAFT_665492</name>
</gene>
<evidence type="ECO:0000256" key="6">
    <source>
        <dbReference type="ARBA" id="ARBA00023136"/>
    </source>
</evidence>
<comment type="caution">
    <text evidence="9">The sequence shown here is derived from an EMBL/GenBank/DDBJ whole genome shotgun (WGS) entry which is preliminary data.</text>
</comment>
<sequence>MFSFAVIGLLSSSTGVLLPHISRHYRLTDLHVSLVFLTSPIGYVLAAHSNDAVHARLGQRGVAALGPLLHLAATLALAFRPPAPFAAVLAAFALAAAGTGFLDGSWCAWAAGLGGGANAVSGLLHGAFSAGAAGGPVLAGAVVAAGDGRWSEWYLVLAVFAAMELVVLLCAFKHEDASRYRLANGTGRAPNKSGVKAVLTHLATWASAAFFLAYVGTETAISGWVVSFMTRARHATLSAASLASSGFWTGMAVGRVALGTVTDRLGVRLATFIYLLCGMSIEILYIAFKSQAASLVSLTFLGFFMGPLFPSGVVLLTRLLPREDHITAVSLVASVGQVGGALLPFGIGAVVQGLGIGVFQYAIVVLSFLAMVMWIAFSRIRPTRAITPPESRDEGEINT</sequence>
<dbReference type="InterPro" id="IPR051788">
    <property type="entry name" value="MFS_Transporter"/>
</dbReference>
<feature type="transmembrane region" description="Helical" evidence="7">
    <location>
        <begin position="358"/>
        <end position="377"/>
    </location>
</feature>
<dbReference type="PANTHER" id="PTHR23514">
    <property type="entry name" value="BYPASS OF STOP CODON PROTEIN 6"/>
    <property type="match status" value="1"/>
</dbReference>
<dbReference type="SUPFAM" id="SSF103473">
    <property type="entry name" value="MFS general substrate transporter"/>
    <property type="match status" value="1"/>
</dbReference>
<keyword evidence="5 7" id="KW-1133">Transmembrane helix</keyword>
<evidence type="ECO:0000256" key="4">
    <source>
        <dbReference type="ARBA" id="ARBA00022692"/>
    </source>
</evidence>
<evidence type="ECO:0000313" key="10">
    <source>
        <dbReference type="Proteomes" id="UP000774617"/>
    </source>
</evidence>
<dbReference type="PANTHER" id="PTHR23514:SF3">
    <property type="entry name" value="BYPASS OF STOP CODON PROTEIN 6"/>
    <property type="match status" value="1"/>
</dbReference>
<dbReference type="Pfam" id="PF07690">
    <property type="entry name" value="MFS_1"/>
    <property type="match status" value="1"/>
</dbReference>
<keyword evidence="6 7" id="KW-0472">Membrane</keyword>
<accession>A0ABQ8G8E0</accession>
<reference evidence="9 10" key="1">
    <citation type="journal article" date="2021" name="Nat. Commun.">
        <title>Genetic determinants of endophytism in the Arabidopsis root mycobiome.</title>
        <authorList>
            <person name="Mesny F."/>
            <person name="Miyauchi S."/>
            <person name="Thiergart T."/>
            <person name="Pickel B."/>
            <person name="Atanasova L."/>
            <person name="Karlsson M."/>
            <person name="Huettel B."/>
            <person name="Barry K.W."/>
            <person name="Haridas S."/>
            <person name="Chen C."/>
            <person name="Bauer D."/>
            <person name="Andreopoulos W."/>
            <person name="Pangilinan J."/>
            <person name="LaButti K."/>
            <person name="Riley R."/>
            <person name="Lipzen A."/>
            <person name="Clum A."/>
            <person name="Drula E."/>
            <person name="Henrissat B."/>
            <person name="Kohler A."/>
            <person name="Grigoriev I.V."/>
            <person name="Martin F.M."/>
            <person name="Hacquard S."/>
        </authorList>
    </citation>
    <scope>NUCLEOTIDE SEQUENCE [LARGE SCALE GENOMIC DNA]</scope>
    <source>
        <strain evidence="9 10">MPI-SDFR-AT-0080</strain>
    </source>
</reference>
<feature type="transmembrane region" description="Helical" evidence="7">
    <location>
        <begin position="31"/>
        <end position="49"/>
    </location>
</feature>
<feature type="transmembrane region" description="Helical" evidence="7">
    <location>
        <begin position="235"/>
        <end position="258"/>
    </location>
</feature>
<feature type="transmembrane region" description="Helical" evidence="7">
    <location>
        <begin position="328"/>
        <end position="352"/>
    </location>
</feature>
<dbReference type="InterPro" id="IPR011701">
    <property type="entry name" value="MFS"/>
</dbReference>
<comment type="similarity">
    <text evidence="2">Belongs to the major facilitator superfamily.</text>
</comment>
<feature type="transmembrane region" description="Helical" evidence="7">
    <location>
        <begin position="123"/>
        <end position="146"/>
    </location>
</feature>
<evidence type="ECO:0000256" key="2">
    <source>
        <dbReference type="ARBA" id="ARBA00008335"/>
    </source>
</evidence>
<evidence type="ECO:0000256" key="5">
    <source>
        <dbReference type="ARBA" id="ARBA00022989"/>
    </source>
</evidence>
<feature type="transmembrane region" description="Helical" evidence="7">
    <location>
        <begin position="85"/>
        <end position="111"/>
    </location>
</feature>
<feature type="transmembrane region" description="Helical" evidence="7">
    <location>
        <begin position="294"/>
        <end position="316"/>
    </location>
</feature>
<dbReference type="InterPro" id="IPR036259">
    <property type="entry name" value="MFS_trans_sf"/>
</dbReference>
<keyword evidence="3" id="KW-0813">Transport</keyword>
<dbReference type="InterPro" id="IPR020846">
    <property type="entry name" value="MFS_dom"/>
</dbReference>
<keyword evidence="4 7" id="KW-0812">Transmembrane</keyword>
<feature type="domain" description="Major facilitator superfamily (MFS) profile" evidence="8">
    <location>
        <begin position="1"/>
        <end position="385"/>
    </location>
</feature>
<organism evidence="9 10">
    <name type="scientific">Macrophomina phaseolina</name>
    <dbReference type="NCBI Taxonomy" id="35725"/>
    <lineage>
        <taxon>Eukaryota</taxon>
        <taxon>Fungi</taxon>
        <taxon>Dikarya</taxon>
        <taxon>Ascomycota</taxon>
        <taxon>Pezizomycotina</taxon>
        <taxon>Dothideomycetes</taxon>
        <taxon>Dothideomycetes incertae sedis</taxon>
        <taxon>Botryosphaeriales</taxon>
        <taxon>Botryosphaeriaceae</taxon>
        <taxon>Macrophomina</taxon>
    </lineage>
</organism>
<evidence type="ECO:0000256" key="7">
    <source>
        <dbReference type="SAM" id="Phobius"/>
    </source>
</evidence>
<evidence type="ECO:0000313" key="9">
    <source>
        <dbReference type="EMBL" id="KAH7048265.1"/>
    </source>
</evidence>
<feature type="transmembrane region" description="Helical" evidence="7">
    <location>
        <begin position="61"/>
        <end position="79"/>
    </location>
</feature>
<dbReference type="Proteomes" id="UP000774617">
    <property type="component" value="Unassembled WGS sequence"/>
</dbReference>
<dbReference type="EMBL" id="JAGTJR010000015">
    <property type="protein sequence ID" value="KAH7048265.1"/>
    <property type="molecule type" value="Genomic_DNA"/>
</dbReference>
<dbReference type="PROSITE" id="PS50850">
    <property type="entry name" value="MFS"/>
    <property type="match status" value="1"/>
</dbReference>
<evidence type="ECO:0000259" key="8">
    <source>
        <dbReference type="PROSITE" id="PS50850"/>
    </source>
</evidence>
<dbReference type="Gene3D" id="1.20.1250.20">
    <property type="entry name" value="MFS general substrate transporter like domains"/>
    <property type="match status" value="2"/>
</dbReference>
<evidence type="ECO:0000256" key="3">
    <source>
        <dbReference type="ARBA" id="ARBA00022448"/>
    </source>
</evidence>
<name>A0ABQ8G8E0_9PEZI</name>
<protein>
    <submittedName>
        <fullName evidence="9">Major facilitator superfamily domain-containing protein</fullName>
    </submittedName>
</protein>
<feature type="transmembrane region" description="Helical" evidence="7">
    <location>
        <begin position="265"/>
        <end position="288"/>
    </location>
</feature>
<proteinExistence type="inferred from homology"/>
<comment type="subcellular location">
    <subcellularLocation>
        <location evidence="1">Endomembrane system</location>
        <topology evidence="1">Multi-pass membrane protein</topology>
    </subcellularLocation>
</comment>